<keyword evidence="1" id="KW-0732">Signal</keyword>
<protein>
    <submittedName>
        <fullName evidence="2">Uncharacterized protein</fullName>
    </submittedName>
</protein>
<dbReference type="PROSITE" id="PS51257">
    <property type="entry name" value="PROKAR_LIPOPROTEIN"/>
    <property type="match status" value="1"/>
</dbReference>
<evidence type="ECO:0000313" key="2">
    <source>
        <dbReference type="EMBL" id="TNV86618.1"/>
    </source>
</evidence>
<organism evidence="2 3">
    <name type="scientific">Halteria grandinella</name>
    <dbReference type="NCBI Taxonomy" id="5974"/>
    <lineage>
        <taxon>Eukaryota</taxon>
        <taxon>Sar</taxon>
        <taxon>Alveolata</taxon>
        <taxon>Ciliophora</taxon>
        <taxon>Intramacronucleata</taxon>
        <taxon>Spirotrichea</taxon>
        <taxon>Stichotrichia</taxon>
        <taxon>Sporadotrichida</taxon>
        <taxon>Halteriidae</taxon>
        <taxon>Halteria</taxon>
    </lineage>
</organism>
<reference evidence="2" key="1">
    <citation type="submission" date="2019-06" db="EMBL/GenBank/DDBJ databases">
        <authorList>
            <person name="Zheng W."/>
        </authorList>
    </citation>
    <scope>NUCLEOTIDE SEQUENCE</scope>
    <source>
        <strain evidence="2">QDHG01</strain>
    </source>
</reference>
<proteinExistence type="predicted"/>
<dbReference type="EMBL" id="RRYP01000946">
    <property type="protein sequence ID" value="TNV86618.1"/>
    <property type="molecule type" value="Genomic_DNA"/>
</dbReference>
<sequence length="576" mass="63077">MQVIWRALTKVAILLSLLLHQSLQACTTGQAPFPKIVGGTQSNTFFYQIDYNQVTDYLVAAGRSNDQGVRGDTLGSTFIPIIIAYQYNNYQWGKVFASLVSNEFTGVKISRQGTKLVVANFQITRYLIVMDITDGNVITATQFSASVKYDYYRRNLMLLDNGNILMGDDIQIVNVAPPSTSAPTYTLSSYSTIGLQTNTAQSYLHVFSYASSICIITVMDMATFTRVYQYQAQCASTSADNLAQTFQSCLFETSSTVDTIVFQEGTRFFRVNNQYSQSTFTTSTVHDPTSLYARGLHCGSNELVYSLMQGTYSGGSNRIFVATVYFNTNKIIYQRYLQSTSGATVYHGVIISYSQFYLGGWTQIIIKSASTSFNTRSSLKNGIIYSSMLTCQQADQQYTYPVVTLAVNGFTLTATANPYTSSSITVTDLSSSLPAMTNIVSTQFEDQYAADCNYLLPHAPHVFTALSSTQTTSSYTFEIESASHIIPITPFTATPIPVYAYSLYSYSGTSGTVSVAADTGYIIISSAIAPATYIIAVEGKLDDCQTIKFTFTITVVNTPPSFKGVSGKELPDTAVV</sequence>
<feature type="signal peptide" evidence="1">
    <location>
        <begin position="1"/>
        <end position="25"/>
    </location>
</feature>
<accession>A0A8J8P3I9</accession>
<evidence type="ECO:0000313" key="3">
    <source>
        <dbReference type="Proteomes" id="UP000785679"/>
    </source>
</evidence>
<gene>
    <name evidence="2" type="ORF">FGO68_gene15455</name>
</gene>
<dbReference type="Proteomes" id="UP000785679">
    <property type="component" value="Unassembled WGS sequence"/>
</dbReference>
<feature type="chain" id="PRO_5035218473" evidence="1">
    <location>
        <begin position="26"/>
        <end position="576"/>
    </location>
</feature>
<dbReference type="AlphaFoldDB" id="A0A8J8P3I9"/>
<evidence type="ECO:0000256" key="1">
    <source>
        <dbReference type="SAM" id="SignalP"/>
    </source>
</evidence>
<comment type="caution">
    <text evidence="2">The sequence shown here is derived from an EMBL/GenBank/DDBJ whole genome shotgun (WGS) entry which is preliminary data.</text>
</comment>
<name>A0A8J8P3I9_HALGN</name>
<keyword evidence="3" id="KW-1185">Reference proteome</keyword>